<keyword evidence="4 5" id="KW-0413">Isomerase</keyword>
<dbReference type="NCBIfam" id="NF003302">
    <property type="entry name" value="PRK04302.1"/>
    <property type="match status" value="1"/>
</dbReference>
<feature type="binding site" evidence="5">
    <location>
        <begin position="198"/>
        <end position="199"/>
    </location>
    <ligand>
        <name>substrate</name>
    </ligand>
</feature>
<keyword evidence="3 5" id="KW-0324">Glycolysis</keyword>
<keyword evidence="2 5" id="KW-0963">Cytoplasm</keyword>
<evidence type="ECO:0000256" key="1">
    <source>
        <dbReference type="ARBA" id="ARBA00022432"/>
    </source>
</evidence>
<protein>
    <recommendedName>
        <fullName evidence="5">Triosephosphate isomerase</fullName>
        <shortName evidence="5">TIM</shortName>
        <shortName evidence="5">TPI</shortName>
        <ecNumber evidence="5">5.3.1.1</ecNumber>
    </recommendedName>
    <alternativeName>
        <fullName evidence="5">Triose-phosphate isomerase</fullName>
    </alternativeName>
</protein>
<comment type="subunit">
    <text evidence="5">Homotetramer; dimer of dimers.</text>
</comment>
<evidence type="ECO:0000256" key="4">
    <source>
        <dbReference type="ARBA" id="ARBA00023235"/>
    </source>
</evidence>
<keyword evidence="7" id="KW-1185">Reference proteome</keyword>
<dbReference type="GO" id="GO:0006094">
    <property type="term" value="P:gluconeogenesis"/>
    <property type="evidence" value="ECO:0007669"/>
    <property type="project" value="UniProtKB-UniRule"/>
</dbReference>
<evidence type="ECO:0000256" key="5">
    <source>
        <dbReference type="HAMAP-Rule" id="MF_00147"/>
    </source>
</evidence>
<evidence type="ECO:0000256" key="3">
    <source>
        <dbReference type="ARBA" id="ARBA00023152"/>
    </source>
</evidence>
<feature type="binding site" evidence="5">
    <location>
        <position position="177"/>
    </location>
    <ligand>
        <name>substrate</name>
    </ligand>
</feature>
<dbReference type="SUPFAM" id="SSF51351">
    <property type="entry name" value="Triosephosphate isomerase (TIM)"/>
    <property type="match status" value="1"/>
</dbReference>
<comment type="pathway">
    <text evidence="5">Carbohydrate biosynthesis; gluconeogenesis.</text>
</comment>
<dbReference type="InterPro" id="IPR000652">
    <property type="entry name" value="Triosephosphate_isomerase"/>
</dbReference>
<dbReference type="GO" id="GO:0006096">
    <property type="term" value="P:glycolytic process"/>
    <property type="evidence" value="ECO:0007669"/>
    <property type="project" value="UniProtKB-UniRule"/>
</dbReference>
<dbReference type="HAMAP" id="MF_00147_A">
    <property type="entry name" value="TIM_A"/>
    <property type="match status" value="1"/>
</dbReference>
<name>A0A832V226_9ARCH</name>
<dbReference type="NCBIfam" id="TIGR00419">
    <property type="entry name" value="tim"/>
    <property type="match status" value="1"/>
</dbReference>
<dbReference type="UniPathway" id="UPA00138"/>
<comment type="pathway">
    <text evidence="5">Carbohydrate degradation; glycolysis; D-glyceraldehyde 3-phosphate from glycerone phosphate: step 1/1.</text>
</comment>
<dbReference type="AlphaFoldDB" id="A0A832V226"/>
<dbReference type="InterPro" id="IPR035990">
    <property type="entry name" value="TIM_sf"/>
</dbReference>
<dbReference type="InterPro" id="IPR022891">
    <property type="entry name" value="Triosephosphate_isomerase_arc"/>
</dbReference>
<comment type="function">
    <text evidence="5">Involved in the gluconeogenesis. Catalyzes stereospecifically the conversion of dihydroxyacetone phosphate (DHAP) to D-glyceraldehyde-3-phosphate (G3P).</text>
</comment>
<dbReference type="GO" id="GO:0005737">
    <property type="term" value="C:cytoplasm"/>
    <property type="evidence" value="ECO:0007669"/>
    <property type="project" value="UniProtKB-SubCell"/>
</dbReference>
<proteinExistence type="inferred from homology"/>
<feature type="active site" description="Proton acceptor" evidence="5">
    <location>
        <position position="137"/>
    </location>
</feature>
<comment type="catalytic activity">
    <reaction evidence="5">
        <text>D-glyceraldehyde 3-phosphate = dihydroxyacetone phosphate</text>
        <dbReference type="Rhea" id="RHEA:18585"/>
        <dbReference type="ChEBI" id="CHEBI:57642"/>
        <dbReference type="ChEBI" id="CHEBI:59776"/>
        <dbReference type="EC" id="5.3.1.1"/>
    </reaction>
</comment>
<evidence type="ECO:0000256" key="2">
    <source>
        <dbReference type="ARBA" id="ARBA00022490"/>
    </source>
</evidence>
<evidence type="ECO:0000313" key="6">
    <source>
        <dbReference type="EMBL" id="HIK00673.1"/>
    </source>
</evidence>
<feature type="binding site" evidence="5">
    <location>
        <position position="142"/>
    </location>
    <ligand>
        <name>substrate</name>
    </ligand>
</feature>
<dbReference type="Pfam" id="PF00121">
    <property type="entry name" value="TIM"/>
    <property type="match status" value="1"/>
</dbReference>
<feature type="active site" description="Electrophile" evidence="5">
    <location>
        <position position="89"/>
    </location>
</feature>
<feature type="binding site" evidence="5">
    <location>
        <begin position="7"/>
        <end position="9"/>
    </location>
    <ligand>
        <name>substrate</name>
    </ligand>
</feature>
<comment type="subcellular location">
    <subcellularLocation>
        <location evidence="5">Cytoplasm</location>
    </subcellularLocation>
</comment>
<keyword evidence="1 5" id="KW-0312">Gluconeogenesis</keyword>
<reference evidence="6 7" key="1">
    <citation type="journal article" name="Nat. Commun.">
        <title>Undinarchaeota illuminate DPANN phylogeny and the impact of gene transfer on archaeal evolution.</title>
        <authorList>
            <person name="Dombrowski N."/>
            <person name="Williams T.A."/>
            <person name="Sun J."/>
            <person name="Woodcroft B.J."/>
            <person name="Lee J.H."/>
            <person name="Minh B.Q."/>
            <person name="Rinke C."/>
            <person name="Spang A."/>
        </authorList>
    </citation>
    <scope>NUCLEOTIDE SEQUENCE [LARGE SCALE GENOMIC DNA]</scope>
    <source>
        <strain evidence="6">MAG_bin1129</strain>
    </source>
</reference>
<dbReference type="CDD" id="cd00311">
    <property type="entry name" value="TIM"/>
    <property type="match status" value="1"/>
</dbReference>
<dbReference type="InterPro" id="IPR020861">
    <property type="entry name" value="Triosephosphate_isomerase_AS"/>
</dbReference>
<dbReference type="PROSITE" id="PS51440">
    <property type="entry name" value="TIM_2"/>
    <property type="match status" value="1"/>
</dbReference>
<dbReference type="EC" id="5.3.1.1" evidence="5"/>
<dbReference type="Gene3D" id="3.20.20.70">
    <property type="entry name" value="Aldolase class I"/>
    <property type="match status" value="1"/>
</dbReference>
<comment type="similarity">
    <text evidence="5">Belongs to the triosephosphate isomerase family.</text>
</comment>
<accession>A0A832V226</accession>
<comment type="caution">
    <text evidence="6">The sequence shown here is derived from an EMBL/GenBank/DDBJ whole genome shotgun (WGS) entry which is preliminary data.</text>
</comment>
<organism evidence="6 7">
    <name type="scientific">Candidatus Naiadarchaeum limnaeum</name>
    <dbReference type="NCBI Taxonomy" id="2756139"/>
    <lineage>
        <taxon>Archaea</taxon>
        <taxon>Candidatus Undinarchaeota</taxon>
        <taxon>Candidatus Undinarchaeia</taxon>
        <taxon>Candidatus Naiadarchaeales</taxon>
        <taxon>Candidatus Naiadarchaeaceae</taxon>
        <taxon>Candidatus Naiadarchaeum</taxon>
    </lineage>
</organism>
<dbReference type="Proteomes" id="UP000646946">
    <property type="component" value="Unassembled WGS sequence"/>
</dbReference>
<dbReference type="PROSITE" id="PS00171">
    <property type="entry name" value="TIM_1"/>
    <property type="match status" value="1"/>
</dbReference>
<dbReference type="EMBL" id="DVAB01000033">
    <property type="protein sequence ID" value="HIK00673.1"/>
    <property type="molecule type" value="Genomic_DNA"/>
</dbReference>
<sequence>MAIVILNFKAYKQAIGDGALKLAQIAKEVSQQTGVRIIVAPQHTEISKTSLIIETIAQNIDPIDPGRGTGYLLADSVLQNGGIGSILNHSEHKMDFRELGVAVTKMREIGLKSFVCAKDTEEARQIAFLNPDFIAVEPPELIGTGKSVSTTQPEVVKNSVNAIQQVNKKVKILCGAGISNGLDAKKAKELGTEGVLLASAFVLAKDPKAVLLEIANGLK</sequence>
<dbReference type="UniPathway" id="UPA00109">
    <property type="reaction ID" value="UER00189"/>
</dbReference>
<gene>
    <name evidence="5 6" type="primary">tpiA</name>
    <name evidence="6" type="ORF">H1016_03985</name>
</gene>
<evidence type="ECO:0000313" key="7">
    <source>
        <dbReference type="Proteomes" id="UP000646946"/>
    </source>
</evidence>
<dbReference type="InterPro" id="IPR013785">
    <property type="entry name" value="Aldolase_TIM"/>
</dbReference>
<dbReference type="GO" id="GO:0004807">
    <property type="term" value="F:triose-phosphate isomerase activity"/>
    <property type="evidence" value="ECO:0007669"/>
    <property type="project" value="UniProtKB-UniRule"/>
</dbReference>